<dbReference type="InterPro" id="IPR036291">
    <property type="entry name" value="NAD(P)-bd_dom_sf"/>
</dbReference>
<feature type="non-terminal residue" evidence="2">
    <location>
        <position position="177"/>
    </location>
</feature>
<dbReference type="GO" id="GO:0000166">
    <property type="term" value="F:nucleotide binding"/>
    <property type="evidence" value="ECO:0007669"/>
    <property type="project" value="InterPro"/>
</dbReference>
<evidence type="ECO:0000259" key="1">
    <source>
        <dbReference type="Pfam" id="PF01408"/>
    </source>
</evidence>
<dbReference type="Gene3D" id="3.40.50.720">
    <property type="entry name" value="NAD(P)-binding Rossmann-like Domain"/>
    <property type="match status" value="1"/>
</dbReference>
<dbReference type="PANTHER" id="PTHR43249">
    <property type="entry name" value="UDP-N-ACETYL-2-AMINO-2-DEOXY-D-GLUCURONATE OXIDASE"/>
    <property type="match status" value="1"/>
</dbReference>
<comment type="caution">
    <text evidence="2">The sequence shown here is derived from an EMBL/GenBank/DDBJ whole genome shotgun (WGS) entry which is preliminary data.</text>
</comment>
<dbReference type="SUPFAM" id="SSF51735">
    <property type="entry name" value="NAD(P)-binding Rossmann-fold domains"/>
    <property type="match status" value="1"/>
</dbReference>
<accession>X0YLX0</accession>
<evidence type="ECO:0000313" key="2">
    <source>
        <dbReference type="EMBL" id="GAG49488.1"/>
    </source>
</evidence>
<dbReference type="InterPro" id="IPR000683">
    <property type="entry name" value="Gfo/Idh/MocA-like_OxRdtase_N"/>
</dbReference>
<name>X0YLX0_9ZZZZ</name>
<dbReference type="PANTHER" id="PTHR43249:SF1">
    <property type="entry name" value="D-GLUCOSIDE 3-DEHYDROGENASE"/>
    <property type="match status" value="1"/>
</dbReference>
<dbReference type="Gene3D" id="3.30.360.10">
    <property type="entry name" value="Dihydrodipicolinate Reductase, domain 2"/>
    <property type="match status" value="1"/>
</dbReference>
<reference evidence="2" key="1">
    <citation type="journal article" date="2014" name="Front. Microbiol.">
        <title>High frequency of phylogenetically diverse reductive dehalogenase-homologous genes in deep subseafloor sedimentary metagenomes.</title>
        <authorList>
            <person name="Kawai M."/>
            <person name="Futagami T."/>
            <person name="Toyoda A."/>
            <person name="Takaki Y."/>
            <person name="Nishi S."/>
            <person name="Hori S."/>
            <person name="Arai W."/>
            <person name="Tsubouchi T."/>
            <person name="Morono Y."/>
            <person name="Uchiyama I."/>
            <person name="Ito T."/>
            <person name="Fujiyama A."/>
            <person name="Inagaki F."/>
            <person name="Takami H."/>
        </authorList>
    </citation>
    <scope>NUCLEOTIDE SEQUENCE</scope>
    <source>
        <strain evidence="2">Expedition CK06-06</strain>
    </source>
</reference>
<sequence>MNFVLIGAAGFVAPRHMQAIKEVGGNLIAALDPHDSVGILDKYFPNCEFFTEFEQFDRFCEENKNKIDWVSICSPNYLHDAHCRFGLRIGANVICEKPLVLRERNLDALKRLEEETGGRIYTVLQLRLADIPSFGSAVENKGGEIIYITPRGKWYDYSWKADIRKSGGIIFNIGIHL</sequence>
<organism evidence="2">
    <name type="scientific">marine sediment metagenome</name>
    <dbReference type="NCBI Taxonomy" id="412755"/>
    <lineage>
        <taxon>unclassified sequences</taxon>
        <taxon>metagenomes</taxon>
        <taxon>ecological metagenomes</taxon>
    </lineage>
</organism>
<feature type="domain" description="Gfo/Idh/MocA-like oxidoreductase N-terminal" evidence="1">
    <location>
        <begin position="1"/>
        <end position="120"/>
    </location>
</feature>
<dbReference type="Pfam" id="PF01408">
    <property type="entry name" value="GFO_IDH_MocA"/>
    <property type="match status" value="1"/>
</dbReference>
<dbReference type="AlphaFoldDB" id="X0YLX0"/>
<proteinExistence type="predicted"/>
<dbReference type="InterPro" id="IPR052515">
    <property type="entry name" value="Gfo/Idh/MocA_Oxidoreductase"/>
</dbReference>
<protein>
    <recommendedName>
        <fullName evidence="1">Gfo/Idh/MocA-like oxidoreductase N-terminal domain-containing protein</fullName>
    </recommendedName>
</protein>
<gene>
    <name evidence="2" type="ORF">S01H1_80698</name>
</gene>
<dbReference type="EMBL" id="BARS01054520">
    <property type="protein sequence ID" value="GAG49488.1"/>
    <property type="molecule type" value="Genomic_DNA"/>
</dbReference>